<evidence type="ECO:0000256" key="1">
    <source>
        <dbReference type="SAM" id="MobiDB-lite"/>
    </source>
</evidence>
<name>A6IWD3_RAT</name>
<organism evidence="2 3">
    <name type="scientific">Rattus norvegicus</name>
    <name type="common">Rat</name>
    <dbReference type="NCBI Taxonomy" id="10116"/>
    <lineage>
        <taxon>Eukaryota</taxon>
        <taxon>Metazoa</taxon>
        <taxon>Chordata</taxon>
        <taxon>Craniata</taxon>
        <taxon>Vertebrata</taxon>
        <taxon>Euteleostomi</taxon>
        <taxon>Mammalia</taxon>
        <taxon>Eutheria</taxon>
        <taxon>Euarchontoglires</taxon>
        <taxon>Glires</taxon>
        <taxon>Rodentia</taxon>
        <taxon>Myomorpha</taxon>
        <taxon>Muroidea</taxon>
        <taxon>Muridae</taxon>
        <taxon>Murinae</taxon>
        <taxon>Rattus</taxon>
    </lineage>
</organism>
<dbReference type="EMBL" id="CH473970">
    <property type="protein sequence ID" value="EDM08939.1"/>
    <property type="molecule type" value="Genomic_DNA"/>
</dbReference>
<feature type="compositionally biased region" description="Basic and acidic residues" evidence="1">
    <location>
        <begin position="47"/>
        <end position="58"/>
    </location>
</feature>
<accession>A6IWD3</accession>
<feature type="region of interest" description="Disordered" evidence="1">
    <location>
        <begin position="47"/>
        <end position="71"/>
    </location>
</feature>
<reference evidence="2 3" key="1">
    <citation type="submission" date="2005-09" db="EMBL/GenBank/DDBJ databases">
        <authorList>
            <person name="Mural R.J."/>
            <person name="Li P.W."/>
            <person name="Adams M.D."/>
            <person name="Amanatides P.G."/>
            <person name="Baden-Tillson H."/>
            <person name="Barnstead M."/>
            <person name="Chin S.H."/>
            <person name="Dew I."/>
            <person name="Evans C.A."/>
            <person name="Ferriera S."/>
            <person name="Flanigan M."/>
            <person name="Fosler C."/>
            <person name="Glodek A."/>
            <person name="Gu Z."/>
            <person name="Holt R.A."/>
            <person name="Jennings D."/>
            <person name="Kraft C.L."/>
            <person name="Lu F."/>
            <person name="Nguyen T."/>
            <person name="Nusskern D.R."/>
            <person name="Pfannkoch C.M."/>
            <person name="Sitter C."/>
            <person name="Sutton G.G."/>
            <person name="Venter J.C."/>
            <person name="Wang Z."/>
            <person name="Woodage T."/>
            <person name="Zheng X.H."/>
            <person name="Zhong F."/>
        </authorList>
    </citation>
    <scope>NUCLEOTIDE SEQUENCE [LARGE SCALE GENOMIC DNA]</scope>
    <source>
        <strain>BN</strain>
        <strain evidence="3">Sprague-Dawley</strain>
    </source>
</reference>
<gene>
    <name evidence="2" type="ORF">rCG_63571</name>
</gene>
<evidence type="ECO:0000313" key="2">
    <source>
        <dbReference type="EMBL" id="EDM08939.1"/>
    </source>
</evidence>
<evidence type="ECO:0000313" key="3">
    <source>
        <dbReference type="Proteomes" id="UP000234681"/>
    </source>
</evidence>
<protein>
    <submittedName>
        <fullName evidence="2">RCG63571</fullName>
    </submittedName>
</protein>
<proteinExistence type="predicted"/>
<dbReference type="Proteomes" id="UP000234681">
    <property type="component" value="Chromosome 16"/>
</dbReference>
<dbReference type="AlphaFoldDB" id="A6IWD3"/>
<sequence>MEKLFISEDGKVQGHGAGCLQGCWHGCWLLLQGIAKSTGQVIPTQDAKREGCTHDEPSPTRACMRAAPTSE</sequence>